<sequence>MLDDIPTEGASKGQPCKAGEGAPGLDEQREQYRCHKGRWIHIVWEPPKVGGTCPSSGGRYFYQRNTATHECVEGRWQLMPPASN</sequence>
<gene>
    <name evidence="2" type="ORF">GCM10010449_50220</name>
</gene>
<name>A0ABP6MQD4_9ACTN</name>
<keyword evidence="3" id="KW-1185">Reference proteome</keyword>
<evidence type="ECO:0000313" key="3">
    <source>
        <dbReference type="Proteomes" id="UP001501637"/>
    </source>
</evidence>
<proteinExistence type="predicted"/>
<protein>
    <submittedName>
        <fullName evidence="2">Uncharacterized protein</fullName>
    </submittedName>
</protein>
<evidence type="ECO:0000313" key="2">
    <source>
        <dbReference type="EMBL" id="GAA3122313.1"/>
    </source>
</evidence>
<dbReference type="Proteomes" id="UP001501637">
    <property type="component" value="Unassembled WGS sequence"/>
</dbReference>
<accession>A0ABP6MQD4</accession>
<organism evidence="2 3">
    <name type="scientific">Streptomyces rectiviolaceus</name>
    <dbReference type="NCBI Taxonomy" id="332591"/>
    <lineage>
        <taxon>Bacteria</taxon>
        <taxon>Bacillati</taxon>
        <taxon>Actinomycetota</taxon>
        <taxon>Actinomycetes</taxon>
        <taxon>Kitasatosporales</taxon>
        <taxon>Streptomycetaceae</taxon>
        <taxon>Streptomyces</taxon>
    </lineage>
</organism>
<feature type="region of interest" description="Disordered" evidence="1">
    <location>
        <begin position="1"/>
        <end position="29"/>
    </location>
</feature>
<comment type="caution">
    <text evidence="2">The sequence shown here is derived from an EMBL/GenBank/DDBJ whole genome shotgun (WGS) entry which is preliminary data.</text>
</comment>
<dbReference type="EMBL" id="BAAAUG010000091">
    <property type="protein sequence ID" value="GAA3122313.1"/>
    <property type="molecule type" value="Genomic_DNA"/>
</dbReference>
<reference evidence="3" key="1">
    <citation type="journal article" date="2019" name="Int. J. Syst. Evol. Microbiol.">
        <title>The Global Catalogue of Microorganisms (GCM) 10K type strain sequencing project: providing services to taxonomists for standard genome sequencing and annotation.</title>
        <authorList>
            <consortium name="The Broad Institute Genomics Platform"/>
            <consortium name="The Broad Institute Genome Sequencing Center for Infectious Disease"/>
            <person name="Wu L."/>
            <person name="Ma J."/>
        </authorList>
    </citation>
    <scope>NUCLEOTIDE SEQUENCE [LARGE SCALE GENOMIC DNA]</scope>
    <source>
        <strain evidence="3">JCM 9092</strain>
    </source>
</reference>
<evidence type="ECO:0000256" key="1">
    <source>
        <dbReference type="SAM" id="MobiDB-lite"/>
    </source>
</evidence>